<evidence type="ECO:0000256" key="2">
    <source>
        <dbReference type="ARBA" id="ARBA00023125"/>
    </source>
</evidence>
<feature type="domain" description="HTH marR-type" evidence="4">
    <location>
        <begin position="1"/>
        <end position="139"/>
    </location>
</feature>
<gene>
    <name evidence="5" type="ORF">EOE67_15205</name>
</gene>
<dbReference type="EMBL" id="SACS01000018">
    <property type="protein sequence ID" value="RVU34395.1"/>
    <property type="molecule type" value="Genomic_DNA"/>
</dbReference>
<dbReference type="InterPro" id="IPR036388">
    <property type="entry name" value="WH-like_DNA-bd_sf"/>
</dbReference>
<keyword evidence="2" id="KW-0238">DNA-binding</keyword>
<dbReference type="InterPro" id="IPR039422">
    <property type="entry name" value="MarR/SlyA-like"/>
</dbReference>
<name>A0A437QIP2_9GAMM</name>
<dbReference type="OrthoDB" id="5295456at2"/>
<evidence type="ECO:0000313" key="6">
    <source>
        <dbReference type="Proteomes" id="UP000283077"/>
    </source>
</evidence>
<dbReference type="PANTHER" id="PTHR33164">
    <property type="entry name" value="TRANSCRIPTIONAL REGULATOR, MARR FAMILY"/>
    <property type="match status" value="1"/>
</dbReference>
<dbReference type="SMART" id="SM00347">
    <property type="entry name" value="HTH_MARR"/>
    <property type="match status" value="1"/>
</dbReference>
<keyword evidence="1" id="KW-0805">Transcription regulation</keyword>
<evidence type="ECO:0000259" key="4">
    <source>
        <dbReference type="PROSITE" id="PS50995"/>
    </source>
</evidence>
<dbReference type="PRINTS" id="PR00598">
    <property type="entry name" value="HTHMARR"/>
</dbReference>
<accession>A0A437QIP2</accession>
<dbReference type="InterPro" id="IPR055166">
    <property type="entry name" value="Transc_reg_Sar_Rot_HTH"/>
</dbReference>
<comment type="caution">
    <text evidence="5">The sequence shown here is derived from an EMBL/GenBank/DDBJ whole genome shotgun (WGS) entry which is preliminary data.</text>
</comment>
<dbReference type="InterPro" id="IPR000835">
    <property type="entry name" value="HTH_MarR-typ"/>
</dbReference>
<dbReference type="GO" id="GO:0006950">
    <property type="term" value="P:response to stress"/>
    <property type="evidence" value="ECO:0007669"/>
    <property type="project" value="TreeGrafter"/>
</dbReference>
<dbReference type="Gene3D" id="1.10.10.10">
    <property type="entry name" value="Winged helix-like DNA-binding domain superfamily/Winged helix DNA-binding domain"/>
    <property type="match status" value="1"/>
</dbReference>
<evidence type="ECO:0000313" key="5">
    <source>
        <dbReference type="EMBL" id="RVU34395.1"/>
    </source>
</evidence>
<dbReference type="RefSeq" id="WP_127700192.1">
    <property type="nucleotide sequence ID" value="NZ_SACS01000018.1"/>
</dbReference>
<dbReference type="AlphaFoldDB" id="A0A437QIP2"/>
<evidence type="ECO:0000256" key="3">
    <source>
        <dbReference type="ARBA" id="ARBA00023163"/>
    </source>
</evidence>
<dbReference type="PROSITE" id="PS50995">
    <property type="entry name" value="HTH_MARR_2"/>
    <property type="match status" value="1"/>
</dbReference>
<evidence type="ECO:0000256" key="1">
    <source>
        <dbReference type="ARBA" id="ARBA00023015"/>
    </source>
</evidence>
<dbReference type="PANTHER" id="PTHR33164:SF43">
    <property type="entry name" value="HTH-TYPE TRANSCRIPTIONAL REPRESSOR YETL"/>
    <property type="match status" value="1"/>
</dbReference>
<protein>
    <submittedName>
        <fullName evidence="5">MarR family transcriptional regulator</fullName>
    </submittedName>
</protein>
<organism evidence="5 6">
    <name type="scientific">Rheinheimera riviphila</name>
    <dbReference type="NCBI Taxonomy" id="1834037"/>
    <lineage>
        <taxon>Bacteria</taxon>
        <taxon>Pseudomonadati</taxon>
        <taxon>Pseudomonadota</taxon>
        <taxon>Gammaproteobacteria</taxon>
        <taxon>Chromatiales</taxon>
        <taxon>Chromatiaceae</taxon>
        <taxon>Rheinheimera</taxon>
    </lineage>
</organism>
<dbReference type="Pfam" id="PF22381">
    <property type="entry name" value="Staph_reg_Sar_Rot"/>
    <property type="match status" value="1"/>
</dbReference>
<proteinExistence type="predicted"/>
<sequence length="139" mass="15534">MDIQNPAVDLVLQSALLWSGMIKKADLQLSVHGISFSEFCILHRLFQAPQHRLSRIELASAVGLSASGVTRLLQPLEKMLLVEKEQNARDARVSLVKLSDSGQQIYQDAHQTFGFFANQFMSPLTSRQQDTLAELLARL</sequence>
<dbReference type="Proteomes" id="UP000283077">
    <property type="component" value="Unassembled WGS sequence"/>
</dbReference>
<dbReference type="GO" id="GO:0003700">
    <property type="term" value="F:DNA-binding transcription factor activity"/>
    <property type="evidence" value="ECO:0007669"/>
    <property type="project" value="InterPro"/>
</dbReference>
<reference evidence="5 6" key="1">
    <citation type="submission" date="2019-01" db="EMBL/GenBank/DDBJ databases">
        <authorList>
            <person name="Chen W.-M."/>
        </authorList>
    </citation>
    <scope>NUCLEOTIDE SEQUENCE [LARGE SCALE GENOMIC DNA]</scope>
    <source>
        <strain evidence="5 6">KYPC3</strain>
    </source>
</reference>
<dbReference type="SUPFAM" id="SSF46785">
    <property type="entry name" value="Winged helix' DNA-binding domain"/>
    <property type="match status" value="1"/>
</dbReference>
<keyword evidence="3" id="KW-0804">Transcription</keyword>
<dbReference type="InterPro" id="IPR036390">
    <property type="entry name" value="WH_DNA-bd_sf"/>
</dbReference>
<keyword evidence="6" id="KW-1185">Reference proteome</keyword>